<dbReference type="InterPro" id="IPR007372">
    <property type="entry name" value="Lipid/polyisoprenoid-bd_YceI"/>
</dbReference>
<name>D0MEB1_RHOM4</name>
<dbReference type="eggNOG" id="COG2353">
    <property type="taxonomic scope" value="Bacteria"/>
</dbReference>
<accession>D0MEB1</accession>
<dbReference type="Proteomes" id="UP000002221">
    <property type="component" value="Chromosome"/>
</dbReference>
<organism evidence="2 3">
    <name type="scientific">Rhodothermus marinus (strain ATCC 43812 / DSM 4252 / R-10)</name>
    <name type="common">Rhodothermus obamensis</name>
    <dbReference type="NCBI Taxonomy" id="518766"/>
    <lineage>
        <taxon>Bacteria</taxon>
        <taxon>Pseudomonadati</taxon>
        <taxon>Rhodothermota</taxon>
        <taxon>Rhodothermia</taxon>
        <taxon>Rhodothermales</taxon>
        <taxon>Rhodothermaceae</taxon>
        <taxon>Rhodothermus</taxon>
    </lineage>
</organism>
<dbReference type="AlphaFoldDB" id="D0MEB1"/>
<dbReference type="RefSeq" id="WP_012842947.1">
    <property type="nucleotide sequence ID" value="NC_013501.1"/>
</dbReference>
<dbReference type="OrthoDB" id="9794147at2"/>
<dbReference type="SMART" id="SM00867">
    <property type="entry name" value="YceI"/>
    <property type="match status" value="1"/>
</dbReference>
<dbReference type="PANTHER" id="PTHR34406">
    <property type="entry name" value="PROTEIN YCEI"/>
    <property type="match status" value="1"/>
</dbReference>
<evidence type="ECO:0000313" key="2">
    <source>
        <dbReference type="EMBL" id="ACY47335.1"/>
    </source>
</evidence>
<dbReference type="Gene3D" id="2.40.128.110">
    <property type="entry name" value="Lipid/polyisoprenoid-binding, YceI-like"/>
    <property type="match status" value="1"/>
</dbReference>
<dbReference type="PANTHER" id="PTHR34406:SF1">
    <property type="entry name" value="PROTEIN YCEI"/>
    <property type="match status" value="1"/>
</dbReference>
<dbReference type="SUPFAM" id="SSF101874">
    <property type="entry name" value="YceI-like"/>
    <property type="match status" value="1"/>
</dbReference>
<evidence type="ECO:0000313" key="3">
    <source>
        <dbReference type="Proteomes" id="UP000002221"/>
    </source>
</evidence>
<dbReference type="KEGG" id="rmr:Rmar_0433"/>
<dbReference type="Pfam" id="PF04264">
    <property type="entry name" value="YceI"/>
    <property type="match status" value="1"/>
</dbReference>
<evidence type="ECO:0000259" key="1">
    <source>
        <dbReference type="SMART" id="SM00867"/>
    </source>
</evidence>
<proteinExistence type="predicted"/>
<dbReference type="EMBL" id="CP001807">
    <property type="protein sequence ID" value="ACY47335.1"/>
    <property type="molecule type" value="Genomic_DNA"/>
</dbReference>
<gene>
    <name evidence="2" type="ordered locus">Rmar_0433</name>
</gene>
<sequence length="202" mass="21710">MRVIGLLSAVLFLLGFRGTPCYVPDPVASRVWIEGRSTVNRFTCTAAQVEGVGEVEAGRAVQARLVVPVRAFDCGKQAMNRDLQEALQADRFPEIRFKLSEVAVLEAPAADSARLEVVGALTIAGTTRTVRFEAAGQLLASGRARLVGSLPLKLTDFNVKPPTALLGLIRVHDQITVHFDLVVQPVAWRPCAVAAADSLNQP</sequence>
<keyword evidence="3" id="KW-1185">Reference proteome</keyword>
<reference evidence="2 3" key="1">
    <citation type="journal article" date="2009" name="Stand. Genomic Sci.">
        <title>Complete genome sequence of Rhodothermus marinus type strain (R-10).</title>
        <authorList>
            <person name="Nolan M."/>
            <person name="Tindall B.J."/>
            <person name="Pomrenke H."/>
            <person name="Lapidus A."/>
            <person name="Copeland A."/>
            <person name="Glavina Del Rio T."/>
            <person name="Lucas S."/>
            <person name="Chen F."/>
            <person name="Tice H."/>
            <person name="Cheng J.F."/>
            <person name="Saunders E."/>
            <person name="Han C."/>
            <person name="Bruce D."/>
            <person name="Goodwin L."/>
            <person name="Chain P."/>
            <person name="Pitluck S."/>
            <person name="Ovchinikova G."/>
            <person name="Pati A."/>
            <person name="Ivanova N."/>
            <person name="Mavromatis K."/>
            <person name="Chen A."/>
            <person name="Palaniappan K."/>
            <person name="Land M."/>
            <person name="Hauser L."/>
            <person name="Chang Y.J."/>
            <person name="Jeffries C.D."/>
            <person name="Brettin T."/>
            <person name="Goker M."/>
            <person name="Bristow J."/>
            <person name="Eisen J.A."/>
            <person name="Markowitz V."/>
            <person name="Hugenholtz P."/>
            <person name="Kyrpides N.C."/>
            <person name="Klenk H.P."/>
            <person name="Detter J.C."/>
        </authorList>
    </citation>
    <scope>NUCLEOTIDE SEQUENCE [LARGE SCALE GENOMIC DNA]</scope>
    <source>
        <strain evidence="3">ATCC 43812 / DSM 4252 / R-10</strain>
    </source>
</reference>
<dbReference type="InterPro" id="IPR036761">
    <property type="entry name" value="TTHA0802/YceI-like_sf"/>
</dbReference>
<protein>
    <submittedName>
        <fullName evidence="2">YceI family protein</fullName>
    </submittedName>
</protein>
<dbReference type="STRING" id="518766.Rmar_0433"/>
<dbReference type="HOGENOM" id="CLU_108463_0_0_10"/>
<feature type="domain" description="Lipid/polyisoprenoid-binding YceI-like" evidence="1">
    <location>
        <begin position="21"/>
        <end position="184"/>
    </location>
</feature>